<dbReference type="Proteomes" id="UP001159363">
    <property type="component" value="Chromosome 6"/>
</dbReference>
<feature type="compositionally biased region" description="Basic and acidic residues" evidence="1">
    <location>
        <begin position="1841"/>
        <end position="1851"/>
    </location>
</feature>
<name>A0ABQ9H2B4_9NEOP</name>
<feature type="region of interest" description="Disordered" evidence="1">
    <location>
        <begin position="1828"/>
        <end position="1853"/>
    </location>
</feature>
<feature type="transmembrane region" description="Helical" evidence="2">
    <location>
        <begin position="2681"/>
        <end position="2700"/>
    </location>
</feature>
<protein>
    <submittedName>
        <fullName evidence="3">Uncharacterized protein</fullName>
    </submittedName>
</protein>
<feature type="compositionally biased region" description="Basic and acidic residues" evidence="1">
    <location>
        <begin position="402"/>
        <end position="423"/>
    </location>
</feature>
<feature type="region of interest" description="Disordered" evidence="1">
    <location>
        <begin position="1668"/>
        <end position="1720"/>
    </location>
</feature>
<organism evidence="3 4">
    <name type="scientific">Dryococelus australis</name>
    <dbReference type="NCBI Taxonomy" id="614101"/>
    <lineage>
        <taxon>Eukaryota</taxon>
        <taxon>Metazoa</taxon>
        <taxon>Ecdysozoa</taxon>
        <taxon>Arthropoda</taxon>
        <taxon>Hexapoda</taxon>
        <taxon>Insecta</taxon>
        <taxon>Pterygota</taxon>
        <taxon>Neoptera</taxon>
        <taxon>Polyneoptera</taxon>
        <taxon>Phasmatodea</taxon>
        <taxon>Verophasmatodea</taxon>
        <taxon>Anareolatae</taxon>
        <taxon>Phasmatidae</taxon>
        <taxon>Eurycanthinae</taxon>
        <taxon>Dryococelus</taxon>
    </lineage>
</organism>
<proteinExistence type="predicted"/>
<feature type="region of interest" description="Disordered" evidence="1">
    <location>
        <begin position="599"/>
        <end position="620"/>
    </location>
</feature>
<dbReference type="EMBL" id="JARBHB010000007">
    <property type="protein sequence ID" value="KAJ8878412.1"/>
    <property type="molecule type" value="Genomic_DNA"/>
</dbReference>
<feature type="region of interest" description="Disordered" evidence="1">
    <location>
        <begin position="539"/>
        <end position="561"/>
    </location>
</feature>
<evidence type="ECO:0000313" key="3">
    <source>
        <dbReference type="EMBL" id="KAJ8878412.1"/>
    </source>
</evidence>
<feature type="compositionally biased region" description="Basic and acidic residues" evidence="1">
    <location>
        <begin position="1215"/>
        <end position="1225"/>
    </location>
</feature>
<feature type="region of interest" description="Disordered" evidence="1">
    <location>
        <begin position="2639"/>
        <end position="2669"/>
    </location>
</feature>
<accession>A0ABQ9H2B4</accession>
<feature type="transmembrane region" description="Helical" evidence="2">
    <location>
        <begin position="71"/>
        <end position="93"/>
    </location>
</feature>
<feature type="region of interest" description="Disordered" evidence="1">
    <location>
        <begin position="385"/>
        <end position="434"/>
    </location>
</feature>
<feature type="region of interest" description="Disordered" evidence="1">
    <location>
        <begin position="1209"/>
        <end position="1234"/>
    </location>
</feature>
<keyword evidence="4" id="KW-1185">Reference proteome</keyword>
<keyword evidence="2" id="KW-0812">Transmembrane</keyword>
<keyword evidence="2" id="KW-1133">Transmembrane helix</keyword>
<gene>
    <name evidence="3" type="ORF">PR048_018990</name>
</gene>
<evidence type="ECO:0000256" key="1">
    <source>
        <dbReference type="SAM" id="MobiDB-lite"/>
    </source>
</evidence>
<sequence length="2710" mass="301361">MKVKNIVFQVPNEELKGLNVDSFLTKDQLQCKNKKLQEDKRMTITISVPQLKKMFKEIKTGNGLTVHKGGFLPLIFAALGALGALAGGASSFATSVINAKKKNQELLPFRWSLLALYRPELSHSFTHHLQLNSTQLPARKLVAIFIILALPSGKFNAPRVALRERANVSDADQRHVTVFKNTQKLQMGRLHYLCWNNLAFHHPIRPKYSATDKQATLCNVSDWLAVSQWSVKCLVLEKMLAINLPLRFARELAKSLTAINLRIQYFLVYEVLALCCKPLYAKWSCFLWKQAGPGSGGSESALGVETRGVRTNYRSVELLVAQRLPRRDPPAAKRRKTRGVVPFRGILRALSGTTHEATALLQSSFTENRTVNKVSEVVYSGINPKDNPLRIPGKRNRSVDSTGEKGEGLHEDGARRHGHDDLGGARSVKNGAHTKPAIVRVDEWRAPVSDTLHVNQLRSKQLLQRLHSLVAGGQPEGWTGLRRQRGNVIPRWFTLAFRGVDEMTRAANGAASECKGGGNGRPPRKPANQRLRTTLFPNAKIPGVNRPGIKTVQRNKPSVPANRNKKEYLTTLRREPHTGCYSLEHQAANQRLTTLYPRHRHATTPNQQRSRRRLDKKKKSEIENLHGVDERNICGTGQRFLHEAAALPSSLNATANARLHHCGSKLDPRSDLRSTQKTVASFEFRAGLEIEMKFILNSRNRWFEISFRDQEPSSTNIDESEIQNHEISLVQRFYIGTKIKLGPGSELRSFDSGSGKMLVHPGIRLFHYYAFSALPCMGLPHCNSDEALGERVSVARIAPSLLDLGRAAPSHYFNYGVACAASPVSTCCDRIVRHPKPTDPTTTESSVKTTAAIFFWPEFGTLVLAHKWSIWNYFLSIVTNLTGRMSRSALVKIYAVFCTCVNHNQRSRSDAVGRLPASHPGKSVPDGVDAGFSRVGIVPDTASHSPRFTLISSQDHESLMSWPHITVVISPRGERDDDKGGRRWGLANVCASMGPRAEMCRTQRGGTKPVEGAAVAERLALSPPTQANLVQSPAGSPDFRKWESCRLGSAPKTSILVQQDTGYVRKNSHRICNPISTKRTMSACSLISANHTCTQGGSHGQKRDHGCPITCMDSLPCSRMGPSPEMPLAPAPTTDAHLTLRIKWLHRSPPTKAIRGQSPAGSRDFRKCWTMPLVGGFSRGSPVPPVLSFRCRSTLTSITLIGSQEPRCEMSVGQHRNEGSREGGGPRENPPTSRIVRHDSLMCIFLLRRDWEGRSRAGRPQESAEALGGNFISENKAPVEVVVEGVGGRRGGFAGTSGARGGAGTERDGAALTFQGGTGVGTQLRGAGFTVALLPITLRCAKETALYWQTASRANLPGPDRVWSALPDPVAPTAWPTRTSVENILPSVFMASAVRSEVLGARRLTGNVICECYHAPRLRMGDGDVCINTAPCSRVAKWTVAAWLKEFCTAEAWKRGSATGDRDMRSISLIAPTREALNWRAVLPYTQHYENTARLYTARRGDDALKERASITPTDPALLARKKGGKWCRRDPLGHTDEVLHLVSKWTVQPAQEIPQHRDIRQKHTRNILVHMYANHAEQTESRVARKPRTASDFFSVLVSRSVDSAAKTKGTSHLENKFISTTLGYAWNGSRTQDFSSGGLSWSSAASRSRSSWTNYGSGATAQTLYERGLVKRREGGRKKKADREEREGLLDPETTDDQYSLRHANSRGPRVSPTPATEVADTTLLPRPKRTSEMSEDRGNMWLEKDDRIGNEVWSTGESETFGQALVAGLRTPGYAHDPQSGGEGCGSGVYCLGRRLRGEFIAPFQPGLGVAALLHPSICLINSDGRRRGRTNQQPRALVEHARRRDASGRSSGVPAYLEIFPVSEAEKRGNYKFDTTTRYKCAIATKRKALNWRAVFSPQRRRSYVCTATCKPSPRTTSCGAARTLSTRVWNVCRKECKTLDVLFYYSLASYVWKLQTRALAPEVTRLSANTSSQTYTSKCIIERKAAMADALADICVADGCFSDSSPERSTVDGERGELLALLRARTPQNGDVWLRSFRQLDQVAGSRVFDSSPLHRGRLFKTVISGVSYLLYSRLTQVQVLKRGMDTRGNTASEVRGPSDTGDTNTRAQRLVAPTRKACSVSVLTLYCANYICNIEVSLHAMKGPSIKLRPNLCTFLLPLKETAYKGQRDRAWLPEIARGGSIAGCGEYATSGTRTGKPRARHVATRCCVCVVFILVTYLRAFRLCLQPATRDVYNFVYLYTCILHLRFGQHLRHFRGQVRTIILISCVSVATGIVEVILRAARTICPEVSTMRQWYQPFQLVPHFPRDGNKTRVLCLPEANAGPTPVGGDVKENMGLEGACLLRSSRSPCSNIELPFFLQDCEYGAASECKNGGNGTSLRKPANQWYRPTQYSFMNANARLHHRGSKLDPRSDLRSTQKTVAPFEFRAGLENEMKFISKRRNCRFEISIRDQQPSSINSEKFAYFHDVIYYELIAKFVWYLISISHFATKIDESEIQYHEILLVRHFYIGTKIKLDPGSRVRMQSDGSPERLTTVNRSDIRHAFIIDVFIKLVPPMGNKLEISFPTDTVRGRNSAPVFTSYYVLRTDEPSLQIKTSRRIPTSSATRLEELHSHNKNKGTTPTLHNTLHKQHYTDTNTTHRHRHQTYDGQLTKRRRQPPAPLSPERMASYGLQLDTGDILICSVLFCGLAFRILLRIMQTKLNEV</sequence>
<evidence type="ECO:0000313" key="4">
    <source>
        <dbReference type="Proteomes" id="UP001159363"/>
    </source>
</evidence>
<keyword evidence="2" id="KW-0472">Membrane</keyword>
<comment type="caution">
    <text evidence="3">The sequence shown here is derived from an EMBL/GenBank/DDBJ whole genome shotgun (WGS) entry which is preliminary data.</text>
</comment>
<reference evidence="3 4" key="1">
    <citation type="submission" date="2023-02" db="EMBL/GenBank/DDBJ databases">
        <title>LHISI_Scaffold_Assembly.</title>
        <authorList>
            <person name="Stuart O.P."/>
            <person name="Cleave R."/>
            <person name="Magrath M.J.L."/>
            <person name="Mikheyev A.S."/>
        </authorList>
    </citation>
    <scope>NUCLEOTIDE SEQUENCE [LARGE SCALE GENOMIC DNA]</scope>
    <source>
        <strain evidence="3">Daus_M_001</strain>
        <tissue evidence="3">Leg muscle</tissue>
    </source>
</reference>
<evidence type="ECO:0000256" key="2">
    <source>
        <dbReference type="SAM" id="Phobius"/>
    </source>
</evidence>